<dbReference type="InterPro" id="IPR035895">
    <property type="entry name" value="HPr-like_sf"/>
</dbReference>
<dbReference type="SUPFAM" id="SSF55594">
    <property type="entry name" value="HPr-like"/>
    <property type="match status" value="1"/>
</dbReference>
<evidence type="ECO:0000256" key="1">
    <source>
        <dbReference type="ARBA" id="ARBA00004496"/>
    </source>
</evidence>
<organism evidence="5 6">
    <name type="scientific">Proteiniclasticum sediminis</name>
    <dbReference type="NCBI Taxonomy" id="2804028"/>
    <lineage>
        <taxon>Bacteria</taxon>
        <taxon>Bacillati</taxon>
        <taxon>Bacillota</taxon>
        <taxon>Clostridia</taxon>
        <taxon>Eubacteriales</taxon>
        <taxon>Clostridiaceae</taxon>
        <taxon>Proteiniclasticum</taxon>
    </lineage>
</organism>
<name>A0A941CSD8_9CLOT</name>
<evidence type="ECO:0000313" key="5">
    <source>
        <dbReference type="EMBL" id="MBR0577352.1"/>
    </source>
</evidence>
<feature type="domain" description="HPr" evidence="4">
    <location>
        <begin position="1"/>
        <end position="79"/>
    </location>
</feature>
<evidence type="ECO:0000256" key="3">
    <source>
        <dbReference type="ARBA" id="ARBA00022683"/>
    </source>
</evidence>
<dbReference type="Gene3D" id="3.30.1340.10">
    <property type="entry name" value="HPr-like"/>
    <property type="match status" value="1"/>
</dbReference>
<dbReference type="Proteomes" id="UP000675379">
    <property type="component" value="Unassembled WGS sequence"/>
</dbReference>
<dbReference type="AlphaFoldDB" id="A0A941CSD8"/>
<keyword evidence="6" id="KW-1185">Reference proteome</keyword>
<dbReference type="GO" id="GO:0005737">
    <property type="term" value="C:cytoplasm"/>
    <property type="evidence" value="ECO:0007669"/>
    <property type="project" value="UniProtKB-SubCell"/>
</dbReference>
<protein>
    <submittedName>
        <fullName evidence="5">HPr family phosphocarrier protein</fullName>
    </submittedName>
</protein>
<accession>A0A941CSD8</accession>
<dbReference type="PANTHER" id="PTHR33705">
    <property type="entry name" value="PHOSPHOCARRIER PROTEIN HPR"/>
    <property type="match status" value="1"/>
</dbReference>
<dbReference type="InterPro" id="IPR000032">
    <property type="entry name" value="HPr-like"/>
</dbReference>
<dbReference type="GO" id="GO:0009401">
    <property type="term" value="P:phosphoenolpyruvate-dependent sugar phosphotransferase system"/>
    <property type="evidence" value="ECO:0007669"/>
    <property type="project" value="UniProtKB-KW"/>
</dbReference>
<dbReference type="InterPro" id="IPR050399">
    <property type="entry name" value="HPr"/>
</dbReference>
<dbReference type="EMBL" id="JAGSCS010000028">
    <property type="protein sequence ID" value="MBR0577352.1"/>
    <property type="molecule type" value="Genomic_DNA"/>
</dbReference>
<dbReference type="PANTHER" id="PTHR33705:SF2">
    <property type="entry name" value="PHOSPHOCARRIER PROTEIN NPR"/>
    <property type="match status" value="1"/>
</dbReference>
<evidence type="ECO:0000313" key="6">
    <source>
        <dbReference type="Proteomes" id="UP000675379"/>
    </source>
</evidence>
<proteinExistence type="predicted"/>
<sequence length="79" mass="8528">MLLSSSNFHHSVHKTNDSKCKSKITITDGKKLVNPKSILSLMSAGIQRGTDVEVICEGDSEEEDLRTIIAAIESGLGEL</sequence>
<gene>
    <name evidence="5" type="ORF">KCG48_13630</name>
</gene>
<dbReference type="Pfam" id="PF00381">
    <property type="entry name" value="PTS-HPr"/>
    <property type="match status" value="1"/>
</dbReference>
<keyword evidence="2" id="KW-0963">Cytoplasm</keyword>
<evidence type="ECO:0000259" key="4">
    <source>
        <dbReference type="PROSITE" id="PS51350"/>
    </source>
</evidence>
<dbReference type="PROSITE" id="PS51350">
    <property type="entry name" value="PTS_HPR_DOM"/>
    <property type="match status" value="1"/>
</dbReference>
<keyword evidence="3" id="KW-0598">Phosphotransferase system</keyword>
<comment type="subcellular location">
    <subcellularLocation>
        <location evidence="1">Cytoplasm</location>
    </subcellularLocation>
</comment>
<reference evidence="5" key="1">
    <citation type="submission" date="2021-04" db="EMBL/GenBank/DDBJ databases">
        <title>Proteiniclasticum sedimins sp. nov., an obligate anaerobic bacterium isolated from anaerobic sludge.</title>
        <authorList>
            <person name="Liu J."/>
        </authorList>
    </citation>
    <scope>NUCLEOTIDE SEQUENCE</scope>
    <source>
        <strain evidence="5">BAD-10</strain>
    </source>
</reference>
<comment type="caution">
    <text evidence="5">The sequence shown here is derived from an EMBL/GenBank/DDBJ whole genome shotgun (WGS) entry which is preliminary data.</text>
</comment>
<evidence type="ECO:0000256" key="2">
    <source>
        <dbReference type="ARBA" id="ARBA00022490"/>
    </source>
</evidence>